<evidence type="ECO:0000313" key="3">
    <source>
        <dbReference type="Proteomes" id="UP000807716"/>
    </source>
</evidence>
<feature type="region of interest" description="Disordered" evidence="1">
    <location>
        <begin position="1"/>
        <end position="98"/>
    </location>
</feature>
<organism evidence="2 3">
    <name type="scientific">Actinomortierella ambigua</name>
    <dbReference type="NCBI Taxonomy" id="1343610"/>
    <lineage>
        <taxon>Eukaryota</taxon>
        <taxon>Fungi</taxon>
        <taxon>Fungi incertae sedis</taxon>
        <taxon>Mucoromycota</taxon>
        <taxon>Mortierellomycotina</taxon>
        <taxon>Mortierellomycetes</taxon>
        <taxon>Mortierellales</taxon>
        <taxon>Mortierellaceae</taxon>
        <taxon>Actinomortierella</taxon>
    </lineage>
</organism>
<feature type="compositionally biased region" description="Polar residues" evidence="1">
    <location>
        <begin position="52"/>
        <end position="74"/>
    </location>
</feature>
<proteinExistence type="predicted"/>
<dbReference type="Proteomes" id="UP000807716">
    <property type="component" value="Unassembled WGS sequence"/>
</dbReference>
<evidence type="ECO:0000313" key="2">
    <source>
        <dbReference type="EMBL" id="KAG0257803.1"/>
    </source>
</evidence>
<reference evidence="2" key="1">
    <citation type="journal article" date="2020" name="Fungal Divers.">
        <title>Resolving the Mortierellaceae phylogeny through synthesis of multi-gene phylogenetics and phylogenomics.</title>
        <authorList>
            <person name="Vandepol N."/>
            <person name="Liber J."/>
            <person name="Desiro A."/>
            <person name="Na H."/>
            <person name="Kennedy M."/>
            <person name="Barry K."/>
            <person name="Grigoriev I.V."/>
            <person name="Miller A.N."/>
            <person name="O'Donnell K."/>
            <person name="Stajich J.E."/>
            <person name="Bonito G."/>
        </authorList>
    </citation>
    <scope>NUCLEOTIDE SEQUENCE</scope>
    <source>
        <strain evidence="2">BC1065</strain>
    </source>
</reference>
<name>A0A9P6Q4A3_9FUNG</name>
<accession>A0A9P6Q4A3</accession>
<dbReference type="EMBL" id="JAAAJB010000346">
    <property type="protein sequence ID" value="KAG0257803.1"/>
    <property type="molecule type" value="Genomic_DNA"/>
</dbReference>
<evidence type="ECO:0000256" key="1">
    <source>
        <dbReference type="SAM" id="MobiDB-lite"/>
    </source>
</evidence>
<dbReference type="AlphaFoldDB" id="A0A9P6Q4A3"/>
<sequence>MEHVEFDHSSSSIDTAEPKPVAVETTVTTFVSEDAMSSATASPPSSGRSTPFSTMSDATTVSHTYSASEDSALNSGRKHSDDQPPHHHGLQRQSSVQNLRDKRASFFNRREIVVSDTRYFGGRNTTNGDYNNVAWSASSSATFPRIRTDPNSRVRFQSLLAQWKARDIPAAAVAVAAADDGITAEAATA</sequence>
<keyword evidence="3" id="KW-1185">Reference proteome</keyword>
<feature type="compositionally biased region" description="Low complexity" evidence="1">
    <location>
        <begin position="37"/>
        <end position="51"/>
    </location>
</feature>
<comment type="caution">
    <text evidence="2">The sequence shown here is derived from an EMBL/GenBank/DDBJ whole genome shotgun (WGS) entry which is preliminary data.</text>
</comment>
<protein>
    <submittedName>
        <fullName evidence="2">Uncharacterized protein</fullName>
    </submittedName>
</protein>
<gene>
    <name evidence="2" type="ORF">DFQ27_004925</name>
</gene>
<dbReference type="OrthoDB" id="2430134at2759"/>